<evidence type="ECO:0000256" key="4">
    <source>
        <dbReference type="ARBA" id="ARBA00023159"/>
    </source>
</evidence>
<evidence type="ECO:0000256" key="6">
    <source>
        <dbReference type="ARBA" id="ARBA00023242"/>
    </source>
</evidence>
<reference evidence="10 11" key="2">
    <citation type="submission" date="2019-11" db="EMBL/GenBank/DDBJ databases">
        <authorList>
            <person name="Lu H."/>
        </authorList>
    </citation>
    <scope>NUCLEOTIDE SEQUENCE [LARGE SCALE GENOMIC DNA]</scope>
    <source>
        <strain evidence="10 11">FIM1</strain>
    </source>
</reference>
<keyword evidence="11" id="KW-1185">Reference proteome</keyword>
<accession>A0ABX6F1E5</accession>
<keyword evidence="4 7" id="KW-0010">Activator</keyword>
<evidence type="ECO:0000256" key="3">
    <source>
        <dbReference type="ARBA" id="ARBA00023015"/>
    </source>
</evidence>
<evidence type="ECO:0000259" key="9">
    <source>
        <dbReference type="Pfam" id="PF10744"/>
    </source>
</evidence>
<dbReference type="Proteomes" id="UP000422736">
    <property type="component" value="Chromosome 8"/>
</dbReference>
<dbReference type="Pfam" id="PF10744">
    <property type="entry name" value="Med1"/>
    <property type="match status" value="1"/>
</dbReference>
<organism evidence="10 11">
    <name type="scientific">Kluyveromyces marxianus</name>
    <name type="common">Yeast</name>
    <name type="synonym">Candida kefyr</name>
    <dbReference type="NCBI Taxonomy" id="4911"/>
    <lineage>
        <taxon>Eukaryota</taxon>
        <taxon>Fungi</taxon>
        <taxon>Dikarya</taxon>
        <taxon>Ascomycota</taxon>
        <taxon>Saccharomycotina</taxon>
        <taxon>Saccharomycetes</taxon>
        <taxon>Saccharomycetales</taxon>
        <taxon>Saccharomycetaceae</taxon>
        <taxon>Kluyveromyces</taxon>
    </lineage>
</organism>
<reference evidence="10 11" key="1">
    <citation type="submission" date="2016-03" db="EMBL/GenBank/DDBJ databases">
        <title>How can Kluyveromyces marxianus grow so fast - potential evolutionary course in Saccharomyces Complex revealed by comparative genomics.</title>
        <authorList>
            <person name="Mo W."/>
            <person name="Lu W."/>
            <person name="Yang X."/>
            <person name="Qi J."/>
            <person name="Lv H."/>
        </authorList>
    </citation>
    <scope>NUCLEOTIDE SEQUENCE [LARGE SCALE GENOMIC DNA]</scope>
    <source>
        <strain evidence="10 11">FIM1</strain>
    </source>
</reference>
<comment type="function">
    <text evidence="7">Component of the Mediator complex, a coactivator involved in the regulated transcription of nearly all RNA polymerase II-dependent genes. Mediator functions as a bridge to convey information from gene-specific regulatory proteins to the basal RNA polymerase II transcription machinery. Mediator is recruited to promoters by direct interactions with regulatory proteins and serves as a scaffold for the assembly of a functional preinitiation complex with RNA polymerase II and the general transcription factors.</text>
</comment>
<comment type="subcellular location">
    <subcellularLocation>
        <location evidence="1 7">Nucleus</location>
    </subcellularLocation>
</comment>
<gene>
    <name evidence="10" type="primary">MED1</name>
    <name evidence="10" type="ORF">FIM1_5080</name>
</gene>
<feature type="compositionally biased region" description="Low complexity" evidence="8">
    <location>
        <begin position="320"/>
        <end position="329"/>
    </location>
</feature>
<evidence type="ECO:0000256" key="8">
    <source>
        <dbReference type="SAM" id="MobiDB-lite"/>
    </source>
</evidence>
<evidence type="ECO:0000256" key="2">
    <source>
        <dbReference type="ARBA" id="ARBA00006210"/>
    </source>
</evidence>
<dbReference type="InterPro" id="IPR019680">
    <property type="entry name" value="Mediator_Med1"/>
</dbReference>
<feature type="domain" description="Mediator complex subunit Med1" evidence="9">
    <location>
        <begin position="11"/>
        <end position="164"/>
    </location>
</feature>
<keyword evidence="6 7" id="KW-0539">Nucleus</keyword>
<evidence type="ECO:0000313" key="11">
    <source>
        <dbReference type="Proteomes" id="UP000422736"/>
    </source>
</evidence>
<name>A0ABX6F1E5_KLUMA</name>
<feature type="region of interest" description="Disordered" evidence="8">
    <location>
        <begin position="320"/>
        <end position="348"/>
    </location>
</feature>
<evidence type="ECO:0000256" key="1">
    <source>
        <dbReference type="ARBA" id="ARBA00004123"/>
    </source>
</evidence>
<sequence length="433" mass="49313">MSDTFVETLNEMIQMLLNYKPGNRTLSNVIKLCQTLGLESFVDQVDTNKSRLSIASNIVVIDIDYENEMETILDVKLVLASNFDKFNYFNEQGENILLTSLSNVQDLKAFHHNLNFLVFLDSFSNIDIESGHTSLDLFKYYSDLPKMLQDYLQDQHLPFQVKVNENSTFGIVIYDANGENAIGTVCLERAPNSDSPFYEYIYDPKLKEWVNESSDASTQGINLVLKFADVIGFPETWITQELRVDNSTPLKTFAIPQQPQLKNSVKLQNELTSELLLMDTFRISNEDISLLPDFLKWYLWHKLVLEEMLKAITLDPSSSGNALNAGNSGTMQAKPRRRSSIMGNRKPSMSESMMLRDSGISQFTLKEIMDQPAVSDTEGDDMMDIDNDDNNKLVCITLNEEYICVGKTQKCSYQDDSQETWVSVIEFLKSKLL</sequence>
<protein>
    <recommendedName>
        <fullName evidence="7">Mediator of RNA polymerase II transcription subunit 1</fullName>
    </recommendedName>
    <alternativeName>
        <fullName evidence="7">Mediator complex subunit 1</fullName>
    </alternativeName>
</protein>
<comment type="similarity">
    <text evidence="2 7">Belongs to the Mediator complex subunit 1 family.</text>
</comment>
<evidence type="ECO:0000256" key="5">
    <source>
        <dbReference type="ARBA" id="ARBA00023163"/>
    </source>
</evidence>
<evidence type="ECO:0000256" key="7">
    <source>
        <dbReference type="RuleBase" id="RU364059"/>
    </source>
</evidence>
<keyword evidence="5 7" id="KW-0804">Transcription</keyword>
<evidence type="ECO:0000313" key="10">
    <source>
        <dbReference type="EMBL" id="QGN17871.1"/>
    </source>
</evidence>
<keyword evidence="3 7" id="KW-0805">Transcription regulation</keyword>
<proteinExistence type="inferred from homology"/>
<dbReference type="EMBL" id="CP015060">
    <property type="protein sequence ID" value="QGN17871.1"/>
    <property type="molecule type" value="Genomic_DNA"/>
</dbReference>